<evidence type="ECO:0000313" key="2">
    <source>
        <dbReference type="EMBL" id="OWK30208.1"/>
    </source>
</evidence>
<evidence type="ECO:0000313" key="3">
    <source>
        <dbReference type="Proteomes" id="UP000197290"/>
    </source>
</evidence>
<reference evidence="2 3" key="1">
    <citation type="submission" date="2017-03" db="EMBL/GenBank/DDBJ databases">
        <title>Genome sequence of Sphingomonas dokdonensis DSM 21029.</title>
        <authorList>
            <person name="Poehlein A."/>
            <person name="Wuebbeler J.H."/>
            <person name="Steinbuechel A."/>
            <person name="Daniel R."/>
        </authorList>
    </citation>
    <scope>NUCLEOTIDE SEQUENCE [LARGE SCALE GENOMIC DNA]</scope>
    <source>
        <strain evidence="2 3">DSM 21029</strain>
    </source>
</reference>
<feature type="compositionally biased region" description="Basic and acidic residues" evidence="1">
    <location>
        <begin position="29"/>
        <end position="46"/>
    </location>
</feature>
<proteinExistence type="predicted"/>
<evidence type="ECO:0000256" key="1">
    <source>
        <dbReference type="SAM" id="MobiDB-lite"/>
    </source>
</evidence>
<dbReference type="EMBL" id="NBBI01000003">
    <property type="protein sequence ID" value="OWK30208.1"/>
    <property type="molecule type" value="Genomic_DNA"/>
</dbReference>
<dbReference type="RefSeq" id="WP_158212171.1">
    <property type="nucleotide sequence ID" value="NZ_NBBI01000003.1"/>
</dbReference>
<sequence>MTPTLIPGNEPDPGDMSADPNMPVPTDPADEHGLPDDEAEHLGDFA</sequence>
<accession>A0A245ZKD9</accession>
<protein>
    <submittedName>
        <fullName evidence="2">Uncharacterized protein</fullName>
    </submittedName>
</protein>
<feature type="region of interest" description="Disordered" evidence="1">
    <location>
        <begin position="1"/>
        <end position="46"/>
    </location>
</feature>
<organism evidence="2 3">
    <name type="scientific">Sphingomonas dokdonensis</name>
    <dbReference type="NCBI Taxonomy" id="344880"/>
    <lineage>
        <taxon>Bacteria</taxon>
        <taxon>Pseudomonadati</taxon>
        <taxon>Pseudomonadota</taxon>
        <taxon>Alphaproteobacteria</taxon>
        <taxon>Sphingomonadales</taxon>
        <taxon>Sphingomonadaceae</taxon>
        <taxon>Sphingomonas</taxon>
    </lineage>
</organism>
<dbReference type="Proteomes" id="UP000197290">
    <property type="component" value="Unassembled WGS sequence"/>
</dbReference>
<gene>
    <name evidence="2" type="ORF">SPDO_18910</name>
</gene>
<comment type="caution">
    <text evidence="2">The sequence shown here is derived from an EMBL/GenBank/DDBJ whole genome shotgun (WGS) entry which is preliminary data.</text>
</comment>
<keyword evidence="3" id="KW-1185">Reference proteome</keyword>
<dbReference type="OrthoDB" id="7580364at2"/>
<dbReference type="AlphaFoldDB" id="A0A245ZKD9"/>
<name>A0A245ZKD9_9SPHN</name>